<dbReference type="AlphaFoldDB" id="A0A814GLG7"/>
<dbReference type="SUPFAM" id="SSF54695">
    <property type="entry name" value="POZ domain"/>
    <property type="match status" value="1"/>
</dbReference>
<dbReference type="Proteomes" id="UP000681722">
    <property type="component" value="Unassembled WGS sequence"/>
</dbReference>
<evidence type="ECO:0000313" key="3">
    <source>
        <dbReference type="Proteomes" id="UP000663829"/>
    </source>
</evidence>
<protein>
    <recommendedName>
        <fullName evidence="4">BTB domain-containing protein</fullName>
    </recommendedName>
</protein>
<evidence type="ECO:0000313" key="2">
    <source>
        <dbReference type="EMBL" id="CAF3769612.1"/>
    </source>
</evidence>
<dbReference type="Proteomes" id="UP000663829">
    <property type="component" value="Unassembled WGS sequence"/>
</dbReference>
<dbReference type="CDD" id="cd18186">
    <property type="entry name" value="BTB_POZ_ZBTB_KLHL-like"/>
    <property type="match status" value="1"/>
</dbReference>
<gene>
    <name evidence="1" type="ORF">GPM918_LOCUS13607</name>
    <name evidence="2" type="ORF">SRO942_LOCUS13607</name>
</gene>
<keyword evidence="3" id="KW-1185">Reference proteome</keyword>
<comment type="caution">
    <text evidence="1">The sequence shown here is derived from an EMBL/GenBank/DDBJ whole genome shotgun (WGS) entry which is preliminary data.</text>
</comment>
<name>A0A814GLG7_9BILA</name>
<dbReference type="InterPro" id="IPR011333">
    <property type="entry name" value="SKP1/BTB/POZ_sf"/>
</dbReference>
<evidence type="ECO:0000313" key="1">
    <source>
        <dbReference type="EMBL" id="CAF0998087.1"/>
    </source>
</evidence>
<reference evidence="1" key="1">
    <citation type="submission" date="2021-02" db="EMBL/GenBank/DDBJ databases">
        <authorList>
            <person name="Nowell W R."/>
        </authorList>
    </citation>
    <scope>NUCLEOTIDE SEQUENCE</scope>
</reference>
<organism evidence="1 3">
    <name type="scientific">Didymodactylos carnosus</name>
    <dbReference type="NCBI Taxonomy" id="1234261"/>
    <lineage>
        <taxon>Eukaryota</taxon>
        <taxon>Metazoa</taxon>
        <taxon>Spiralia</taxon>
        <taxon>Gnathifera</taxon>
        <taxon>Rotifera</taxon>
        <taxon>Eurotatoria</taxon>
        <taxon>Bdelloidea</taxon>
        <taxon>Philodinida</taxon>
        <taxon>Philodinidae</taxon>
        <taxon>Didymodactylos</taxon>
    </lineage>
</organism>
<sequence>MSYNSAITTYKKFDNILVSKICCDCKLICTCLIEQGTKSSSISILCHRAVLVMSEYFQTYFKYNQPESLFDDEQQAYINVYKCTFECREETLRFCIDLLYQTLSLAGNGQMEINFDNLEDILNMMMFLCLSKYYFQIILIPLLKKMLNEQEQSSVYGEHKRLLCQIVRSSFDKSIKKNFLRRTLCLLNDDDRTDLLEYCFIEHIYSPKSYFDPEENRLILGPNEPFEHQGVVYSIGLIESSSSQGDTTQFWFKSERLVCENSCTYAPSSVFRSQESPSDQSTLPSYYGLATIYIFNDLEKPEWYRIASNTTLVNSAQDLNERYRLIFPLKKLRLQRNFLLPYQLQTDTYSDRYSCTIVKRYPKHVAFNFEIIFEYDVVLMDETEN</sequence>
<accession>A0A814GLG7</accession>
<proteinExistence type="predicted"/>
<evidence type="ECO:0008006" key="4">
    <source>
        <dbReference type="Google" id="ProtNLM"/>
    </source>
</evidence>
<dbReference type="EMBL" id="CAJOBC010003154">
    <property type="protein sequence ID" value="CAF3769612.1"/>
    <property type="molecule type" value="Genomic_DNA"/>
</dbReference>
<dbReference type="EMBL" id="CAJNOQ010003154">
    <property type="protein sequence ID" value="CAF0998087.1"/>
    <property type="molecule type" value="Genomic_DNA"/>
</dbReference>